<feature type="repeat" description="Filamin" evidence="3">
    <location>
        <begin position="628"/>
        <end position="682"/>
    </location>
</feature>
<evidence type="ECO:0000256" key="2">
    <source>
        <dbReference type="ARBA" id="ARBA00022737"/>
    </source>
</evidence>
<dbReference type="PROSITE" id="PS50194">
    <property type="entry name" value="FILAMIN_REPEAT"/>
    <property type="match status" value="7"/>
</dbReference>
<evidence type="ECO:0000313" key="4">
    <source>
        <dbReference type="EMBL" id="KAK2120903.1"/>
    </source>
</evidence>
<dbReference type="SMART" id="SM00557">
    <property type="entry name" value="IG_FLMN"/>
    <property type="match status" value="7"/>
</dbReference>
<evidence type="ECO:0000256" key="3">
    <source>
        <dbReference type="PROSITE-ProRule" id="PRU00087"/>
    </source>
</evidence>
<comment type="caution">
    <text evidence="4">The sequence shown here is derived from an EMBL/GenBank/DDBJ whole genome shotgun (WGS) entry which is preliminary data.</text>
</comment>
<feature type="repeat" description="Filamin" evidence="3">
    <location>
        <begin position="2"/>
        <end position="96"/>
    </location>
</feature>
<evidence type="ECO:0000256" key="1">
    <source>
        <dbReference type="ARBA" id="ARBA00009238"/>
    </source>
</evidence>
<evidence type="ECO:0000313" key="5">
    <source>
        <dbReference type="Proteomes" id="UP001266305"/>
    </source>
</evidence>
<accession>A0ABQ9WGZ4</accession>
<organism evidence="4 5">
    <name type="scientific">Saguinus oedipus</name>
    <name type="common">Cotton-top tamarin</name>
    <name type="synonym">Oedipomidas oedipus</name>
    <dbReference type="NCBI Taxonomy" id="9490"/>
    <lineage>
        <taxon>Eukaryota</taxon>
        <taxon>Metazoa</taxon>
        <taxon>Chordata</taxon>
        <taxon>Craniata</taxon>
        <taxon>Vertebrata</taxon>
        <taxon>Euteleostomi</taxon>
        <taxon>Mammalia</taxon>
        <taxon>Eutheria</taxon>
        <taxon>Euarchontoglires</taxon>
        <taxon>Primates</taxon>
        <taxon>Haplorrhini</taxon>
        <taxon>Platyrrhini</taxon>
        <taxon>Cebidae</taxon>
        <taxon>Callitrichinae</taxon>
        <taxon>Saguinus</taxon>
    </lineage>
</organism>
<protein>
    <submittedName>
        <fullName evidence="4">Uncharacterized protein</fullName>
    </submittedName>
</protein>
<keyword evidence="2" id="KW-0677">Repeat</keyword>
<dbReference type="Pfam" id="PF00630">
    <property type="entry name" value="Filamin"/>
    <property type="match status" value="6"/>
</dbReference>
<dbReference type="InterPro" id="IPR044801">
    <property type="entry name" value="Filamin"/>
</dbReference>
<dbReference type="PANTHER" id="PTHR38537:SF5">
    <property type="entry name" value="FILAMIN-A"/>
    <property type="match status" value="1"/>
</dbReference>
<dbReference type="Proteomes" id="UP001266305">
    <property type="component" value="Unassembled WGS sequence"/>
</dbReference>
<sequence>MVPCFDASKVKCSGPGPEQATAGEVGQFQVDCSSVGSAELTIEICSEVGLPAEVYIQDHGDGTHTITYIPLCPEAYTVTIKYGSQPVPNFPSKLQVEPAVDTLSVQCYRPGIEGQGIFREATTEFSVDAWALTQTGGPHVKAHVPNPSGNLTESYVQDCGGDGTYKVEYSPYEEGVHSVDMTYDGSPVSSSPFQVPVTEGCDPSQVHVHGPGIQSGTTNKPNKFTVEIRMAAPQSSKYMPYEPGTYSLNVTYGGHQVPATIPLTHPSDSPFKVPVHDVTDASKVKCSGPGLSPGMVCQVEPVDVMDNADGTQTINYVPSQEGPYSISVLYGDEEVPRSPFKVKVLPSHDASKVKASGPGLNTTGVPTSLPMEFTIDAKDAGEGLLAVQIMDPKGKPKKTRIQDNHDGTYIVACVPDVLIKCGGDEITFSPYRICAMPTRDASKCTVTGAGISPTIWIGEEMVITVDMKAAGKGKVTCTVCTPDGSEVDVNVVENEDGTFNIYTAPSQANTLSALAGDQPSVQPPLRSQQLAPQYTYAQGGQQTWAPKRPPVGVNWLDVTSLRPFDLVIPFTIKKDEITGEVWMPSGKVAQPTITDNKDGTRIMWYVPSKAGLHEMDIHYDNMHIPEGLPLAIEGLSKAEISCTDNQDGTCSVSYLPMLLGDYSILIKYNEQHIPGSPFTAWITGDNSMWMSHLKVGSAADIPIISETDLSLLTATMVPPSGQEEPCLLK</sequence>
<dbReference type="PANTHER" id="PTHR38537">
    <property type="entry name" value="JITTERBUG, ISOFORM N"/>
    <property type="match status" value="1"/>
</dbReference>
<feature type="repeat" description="Filamin" evidence="3">
    <location>
        <begin position="198"/>
        <end position="344"/>
    </location>
</feature>
<dbReference type="SUPFAM" id="SSF81296">
    <property type="entry name" value="E set domains"/>
    <property type="match status" value="8"/>
</dbReference>
<dbReference type="InterPro" id="IPR014756">
    <property type="entry name" value="Ig_E-set"/>
</dbReference>
<dbReference type="InterPro" id="IPR017868">
    <property type="entry name" value="Filamin/ABP280_repeat-like"/>
</dbReference>
<dbReference type="Gene3D" id="2.60.40.10">
    <property type="entry name" value="Immunoglobulins"/>
    <property type="match status" value="8"/>
</dbReference>
<name>A0ABQ9WGZ4_SAGOE</name>
<keyword evidence="5" id="KW-1185">Reference proteome</keyword>
<feature type="repeat" description="Filamin" evidence="3">
    <location>
        <begin position="575"/>
        <end position="625"/>
    </location>
</feature>
<feature type="repeat" description="Filamin" evidence="3">
    <location>
        <begin position="97"/>
        <end position="197"/>
    </location>
</feature>
<reference evidence="4 5" key="1">
    <citation type="submission" date="2023-05" db="EMBL/GenBank/DDBJ databases">
        <title>B98-5 Cell Line De Novo Hybrid Assembly: An Optical Mapping Approach.</title>
        <authorList>
            <person name="Kananen K."/>
            <person name="Auerbach J.A."/>
            <person name="Kautto E."/>
            <person name="Blachly J.S."/>
        </authorList>
    </citation>
    <scope>NUCLEOTIDE SEQUENCE [LARGE SCALE GENOMIC DNA]</scope>
    <source>
        <strain evidence="4">B95-8</strain>
        <tissue evidence="4">Cell line</tissue>
    </source>
</reference>
<comment type="similarity">
    <text evidence="1">Belongs to the filamin family.</text>
</comment>
<feature type="repeat" description="Filamin" evidence="3">
    <location>
        <begin position="436"/>
        <end position="507"/>
    </location>
</feature>
<feature type="repeat" description="Filamin" evidence="3">
    <location>
        <begin position="345"/>
        <end position="415"/>
    </location>
</feature>
<gene>
    <name evidence="4" type="ORF">P7K49_002289</name>
</gene>
<dbReference type="EMBL" id="JASSZA010000001">
    <property type="protein sequence ID" value="KAK2120903.1"/>
    <property type="molecule type" value="Genomic_DNA"/>
</dbReference>
<dbReference type="InterPro" id="IPR001298">
    <property type="entry name" value="Filamin/ABP280_rpt"/>
</dbReference>
<dbReference type="InterPro" id="IPR013783">
    <property type="entry name" value="Ig-like_fold"/>
</dbReference>
<proteinExistence type="inferred from homology"/>